<evidence type="ECO:0000259" key="15">
    <source>
        <dbReference type="PROSITE" id="PS50885"/>
    </source>
</evidence>
<comment type="subcellular location">
    <subcellularLocation>
        <location evidence="1">Cell inner membrane</location>
        <topology evidence="1">Multi-pass membrane protein</topology>
    </subcellularLocation>
</comment>
<dbReference type="Proteomes" id="UP000030675">
    <property type="component" value="Unassembled WGS sequence"/>
</dbReference>
<gene>
    <name evidence="16" type="ORF">PLEI_2505</name>
</gene>
<evidence type="ECO:0000256" key="1">
    <source>
        <dbReference type="ARBA" id="ARBA00004429"/>
    </source>
</evidence>
<evidence type="ECO:0000256" key="5">
    <source>
        <dbReference type="ARBA" id="ARBA00022519"/>
    </source>
</evidence>
<feature type="domain" description="Methyl-accepting transducer" evidence="13">
    <location>
        <begin position="367"/>
        <end position="603"/>
    </location>
</feature>
<dbReference type="RefSeq" id="WP_023933604.1">
    <property type="nucleotide sequence ID" value="NZ_DF196819.1"/>
</dbReference>
<dbReference type="HOGENOM" id="CLU_000445_107_27_6"/>
<evidence type="ECO:0000256" key="6">
    <source>
        <dbReference type="ARBA" id="ARBA00022692"/>
    </source>
</evidence>
<dbReference type="Pfam" id="PF00672">
    <property type="entry name" value="HAMP"/>
    <property type="match status" value="1"/>
</dbReference>
<keyword evidence="3" id="KW-0488">Methylation</keyword>
<keyword evidence="2" id="KW-1003">Cell membrane</keyword>
<evidence type="ECO:0000256" key="10">
    <source>
        <dbReference type="ARBA" id="ARBA00029447"/>
    </source>
</evidence>
<evidence type="ECO:0000256" key="12">
    <source>
        <dbReference type="SAM" id="Phobius"/>
    </source>
</evidence>
<dbReference type="PANTHER" id="PTHR32089:SF39">
    <property type="entry name" value="METHYL-ACCEPTING CHEMOTAXIS PROTEIN HLYB"/>
    <property type="match status" value="1"/>
</dbReference>
<dbReference type="InterPro" id="IPR004089">
    <property type="entry name" value="MCPsignal_dom"/>
</dbReference>
<evidence type="ECO:0000256" key="2">
    <source>
        <dbReference type="ARBA" id="ARBA00022475"/>
    </source>
</evidence>
<dbReference type="InterPro" id="IPR000727">
    <property type="entry name" value="T_SNARE_dom"/>
</dbReference>
<evidence type="ECO:0000313" key="16">
    <source>
        <dbReference type="EMBL" id="GAD30849.1"/>
    </source>
</evidence>
<keyword evidence="8 12" id="KW-0472">Membrane</keyword>
<dbReference type="EMBL" id="DF196819">
    <property type="protein sequence ID" value="GAD30849.1"/>
    <property type="molecule type" value="Genomic_DNA"/>
</dbReference>
<evidence type="ECO:0000259" key="14">
    <source>
        <dbReference type="PROSITE" id="PS50192"/>
    </source>
</evidence>
<evidence type="ECO:0000256" key="3">
    <source>
        <dbReference type="ARBA" id="ARBA00022481"/>
    </source>
</evidence>
<dbReference type="GO" id="GO:0007165">
    <property type="term" value="P:signal transduction"/>
    <property type="evidence" value="ECO:0007669"/>
    <property type="project" value="UniProtKB-KW"/>
</dbReference>
<dbReference type="PANTHER" id="PTHR32089">
    <property type="entry name" value="METHYL-ACCEPTING CHEMOTAXIS PROTEIN MCPB"/>
    <property type="match status" value="1"/>
</dbReference>
<reference evidence="17" key="1">
    <citation type="submission" date="2012-12" db="EMBL/GenBank/DDBJ databases">
        <title>Genome Sequence of Photobacterium leiognathi lrivu.4.1.</title>
        <authorList>
            <person name="Urbanczyk H."/>
            <person name="Ogura Y."/>
            <person name="Hayashi T."/>
            <person name="Dunlap P.V."/>
        </authorList>
    </citation>
    <scope>NUCLEOTIDE SEQUENCE [LARGE SCALE GENOMIC DNA]</scope>
    <source>
        <strain evidence="17">lrivu.4.1</strain>
    </source>
</reference>
<dbReference type="SMART" id="SM00283">
    <property type="entry name" value="MA"/>
    <property type="match status" value="1"/>
</dbReference>
<dbReference type="CDD" id="cd06225">
    <property type="entry name" value="HAMP"/>
    <property type="match status" value="1"/>
</dbReference>
<dbReference type="GO" id="GO:0006935">
    <property type="term" value="P:chemotaxis"/>
    <property type="evidence" value="ECO:0007669"/>
    <property type="project" value="UniProtKB-KW"/>
</dbReference>
<dbReference type="Gene3D" id="3.30.450.20">
    <property type="entry name" value="PAS domain"/>
    <property type="match status" value="1"/>
</dbReference>
<keyword evidence="7 12" id="KW-1133">Transmembrane helix</keyword>
<dbReference type="PROSITE" id="PS50111">
    <property type="entry name" value="CHEMOTAXIS_TRANSDUC_2"/>
    <property type="match status" value="1"/>
</dbReference>
<feature type="transmembrane region" description="Helical" evidence="12">
    <location>
        <begin position="288"/>
        <end position="307"/>
    </location>
</feature>
<accession>A0A0U1P8F3</accession>
<protein>
    <submittedName>
        <fullName evidence="16">Putative methyl-accepting chemotaxis protein</fullName>
    </submittedName>
</protein>
<dbReference type="PROSITE" id="PS50885">
    <property type="entry name" value="HAMP"/>
    <property type="match status" value="1"/>
</dbReference>
<evidence type="ECO:0000313" key="17">
    <source>
        <dbReference type="Proteomes" id="UP000030675"/>
    </source>
</evidence>
<name>A0A0U1P8F3_PHOLE</name>
<dbReference type="GO" id="GO:0005886">
    <property type="term" value="C:plasma membrane"/>
    <property type="evidence" value="ECO:0007669"/>
    <property type="project" value="UniProtKB-SubCell"/>
</dbReference>
<keyword evidence="5" id="KW-0997">Cell inner membrane</keyword>
<dbReference type="PROSITE" id="PS50192">
    <property type="entry name" value="T_SNARE"/>
    <property type="match status" value="1"/>
</dbReference>
<dbReference type="SUPFAM" id="SSF58104">
    <property type="entry name" value="Methyl-accepting chemotaxis protein (MCP) signaling domain"/>
    <property type="match status" value="1"/>
</dbReference>
<feature type="domain" description="T-SNARE coiled-coil homology" evidence="14">
    <location>
        <begin position="554"/>
        <end position="616"/>
    </location>
</feature>
<evidence type="ECO:0000256" key="11">
    <source>
        <dbReference type="PROSITE-ProRule" id="PRU00284"/>
    </source>
</evidence>
<dbReference type="Pfam" id="PF00015">
    <property type="entry name" value="MCPsignal"/>
    <property type="match status" value="1"/>
</dbReference>
<organism evidence="16 17">
    <name type="scientific">Photobacterium leiognathi lrivu.4.1</name>
    <dbReference type="NCBI Taxonomy" id="1248232"/>
    <lineage>
        <taxon>Bacteria</taxon>
        <taxon>Pseudomonadati</taxon>
        <taxon>Pseudomonadota</taxon>
        <taxon>Gammaproteobacteria</taxon>
        <taxon>Vibrionales</taxon>
        <taxon>Vibrionaceae</taxon>
        <taxon>Photobacterium</taxon>
    </lineage>
</organism>
<dbReference type="InterPro" id="IPR033462">
    <property type="entry name" value="Cache_3-Cache_2"/>
</dbReference>
<dbReference type="AlphaFoldDB" id="A0A0U1P8F3"/>
<dbReference type="CDD" id="cd12912">
    <property type="entry name" value="PDC2_MCP_like"/>
    <property type="match status" value="1"/>
</dbReference>
<dbReference type="Gene3D" id="1.10.287.950">
    <property type="entry name" value="Methyl-accepting chemotaxis protein"/>
    <property type="match status" value="1"/>
</dbReference>
<dbReference type="InterPro" id="IPR003660">
    <property type="entry name" value="HAMP_dom"/>
</dbReference>
<dbReference type="SMART" id="SM00304">
    <property type="entry name" value="HAMP"/>
    <property type="match status" value="2"/>
</dbReference>
<comment type="similarity">
    <text evidence="10">Belongs to the methyl-accepting chemotaxis (MCP) protein family.</text>
</comment>
<keyword evidence="6 12" id="KW-0812">Transmembrane</keyword>
<dbReference type="CDD" id="cd11386">
    <property type="entry name" value="MCP_signal"/>
    <property type="match status" value="1"/>
</dbReference>
<dbReference type="eggNOG" id="COG0840">
    <property type="taxonomic scope" value="Bacteria"/>
</dbReference>
<proteinExistence type="inferred from homology"/>
<dbReference type="Pfam" id="PF17201">
    <property type="entry name" value="Cache_3-Cache_2"/>
    <property type="match status" value="1"/>
</dbReference>
<dbReference type="FunFam" id="1.10.287.950:FF:000001">
    <property type="entry name" value="Methyl-accepting chemotaxis sensory transducer"/>
    <property type="match status" value="1"/>
</dbReference>
<evidence type="ECO:0000256" key="9">
    <source>
        <dbReference type="ARBA" id="ARBA00023224"/>
    </source>
</evidence>
<evidence type="ECO:0000259" key="13">
    <source>
        <dbReference type="PROSITE" id="PS50111"/>
    </source>
</evidence>
<evidence type="ECO:0000256" key="4">
    <source>
        <dbReference type="ARBA" id="ARBA00022500"/>
    </source>
</evidence>
<keyword evidence="4" id="KW-0145">Chemotaxis</keyword>
<keyword evidence="9 11" id="KW-0807">Transducer</keyword>
<evidence type="ECO:0000256" key="7">
    <source>
        <dbReference type="ARBA" id="ARBA00022989"/>
    </source>
</evidence>
<feature type="domain" description="HAMP" evidence="15">
    <location>
        <begin position="308"/>
        <end position="362"/>
    </location>
</feature>
<sequence>MNYKHLSIKTKLILAITLAVLASTSLVSVISQSKVRDAISTRILDLELPAILHQIRNNVEKEVTQIQSASEQLANNSYVIESVLSDKAPTDKTRLIKELQNIQSQYHLLDVSIANRHNGDYWNQNGFLRQLTPQQDPWFYSAIKSNQARTLSIFRENNGEVKLFVNYQQTHGDTLAGLSKSLNDMASFISQFKIEETGFVYLVDGRGTVKIHRNSNMMLNNNSITTLFDSNIASKLLNKQSFSVVETLNNNEEVFLASSYIPAMDWYVIGELPKKEAYAALAHIRNQVVILTFVIAAIFIVIAIFLASSITRPIQRLAEMFKDLGEGDGDLRHRLTVEGNDELAQLSAGFNGFIGKIHHSVTEVAETGNSLRQAAESVAHQAQMTLDNSHSQRDRTLQVVTAINEMGATVNEIASNAALAAESTQQAEQQTHDGQTVVGQARNTINQLSSDISQVSEVIDSLASNTQSIGSILDVIRGISEQTNLLALNAAIEAARAGEQGRGFAVVADEVRSLASRTADSTDEIQAMINRLQQEASNAVTAMEQSRQLSEDGVSASDQASTALVAISERISLIADMNTQVATATEEQSTVVQDINCNIEEINETTQMTADTAAQLADSSQALRQLSQRLDHMVSTFKL</sequence>
<evidence type="ECO:0000256" key="8">
    <source>
        <dbReference type="ARBA" id="ARBA00023136"/>
    </source>
</evidence>